<keyword evidence="4" id="KW-1185">Reference proteome</keyword>
<keyword evidence="2" id="KW-1133">Transmembrane helix</keyword>
<evidence type="ECO:0000313" key="3">
    <source>
        <dbReference type="EMBL" id="KAK3266092.1"/>
    </source>
</evidence>
<reference evidence="3 4" key="1">
    <citation type="journal article" date="2015" name="Genome Biol. Evol.">
        <title>Comparative Genomics of a Bacterivorous Green Alga Reveals Evolutionary Causalities and Consequences of Phago-Mixotrophic Mode of Nutrition.</title>
        <authorList>
            <person name="Burns J.A."/>
            <person name="Paasch A."/>
            <person name="Narechania A."/>
            <person name="Kim E."/>
        </authorList>
    </citation>
    <scope>NUCLEOTIDE SEQUENCE [LARGE SCALE GENOMIC DNA]</scope>
    <source>
        <strain evidence="3 4">PLY_AMNH</strain>
    </source>
</reference>
<keyword evidence="2" id="KW-0812">Transmembrane</keyword>
<comment type="caution">
    <text evidence="3">The sequence shown here is derived from an EMBL/GenBank/DDBJ whole genome shotgun (WGS) entry which is preliminary data.</text>
</comment>
<evidence type="ECO:0000313" key="4">
    <source>
        <dbReference type="Proteomes" id="UP001190700"/>
    </source>
</evidence>
<name>A0AAE0FU17_9CHLO</name>
<dbReference type="EMBL" id="LGRX02013444">
    <property type="protein sequence ID" value="KAK3266092.1"/>
    <property type="molecule type" value="Genomic_DNA"/>
</dbReference>
<feature type="transmembrane region" description="Helical" evidence="2">
    <location>
        <begin position="21"/>
        <end position="38"/>
    </location>
</feature>
<dbReference type="AlphaFoldDB" id="A0AAE0FU17"/>
<sequence length="236" mass="26800">MVKSKIIPGHRIQGLQIQKRLPWILLGVCAIILFWQQMRLSSLSAVLQSQEKEDPRERLGAARSTVDNSQAEDEPDSGSDTSMAVEEELEALYQQLTEQAGELQRLQKQRADLERRRDSAKQNEPTPVSALPGSAHLRGETYPAYSHGHDGSKALNFDGWVFYQGFDFDGGDLIKKPQLRDKPELLIEAARDVPECIALNTNGWLKRQVPPRSTWKHWTDDDRKGLFVRADFQIKP</sequence>
<keyword evidence="2" id="KW-0472">Membrane</keyword>
<feature type="region of interest" description="Disordered" evidence="1">
    <location>
        <begin position="107"/>
        <end position="135"/>
    </location>
</feature>
<evidence type="ECO:0000256" key="1">
    <source>
        <dbReference type="SAM" id="MobiDB-lite"/>
    </source>
</evidence>
<gene>
    <name evidence="3" type="ORF">CYMTET_25258</name>
</gene>
<feature type="compositionally biased region" description="Basic and acidic residues" evidence="1">
    <location>
        <begin position="109"/>
        <end position="121"/>
    </location>
</feature>
<organism evidence="3 4">
    <name type="scientific">Cymbomonas tetramitiformis</name>
    <dbReference type="NCBI Taxonomy" id="36881"/>
    <lineage>
        <taxon>Eukaryota</taxon>
        <taxon>Viridiplantae</taxon>
        <taxon>Chlorophyta</taxon>
        <taxon>Pyramimonadophyceae</taxon>
        <taxon>Pyramimonadales</taxon>
        <taxon>Pyramimonadaceae</taxon>
        <taxon>Cymbomonas</taxon>
    </lineage>
</organism>
<evidence type="ECO:0000256" key="2">
    <source>
        <dbReference type="SAM" id="Phobius"/>
    </source>
</evidence>
<feature type="region of interest" description="Disordered" evidence="1">
    <location>
        <begin position="50"/>
        <end position="82"/>
    </location>
</feature>
<feature type="compositionally biased region" description="Basic and acidic residues" evidence="1">
    <location>
        <begin position="50"/>
        <end position="60"/>
    </location>
</feature>
<accession>A0AAE0FU17</accession>
<dbReference type="Proteomes" id="UP001190700">
    <property type="component" value="Unassembled WGS sequence"/>
</dbReference>
<proteinExistence type="predicted"/>
<protein>
    <submittedName>
        <fullName evidence="3">Uncharacterized protein</fullName>
    </submittedName>
</protein>